<keyword evidence="1" id="KW-0472">Membrane</keyword>
<sequence length="126" mass="14345">MLKSLLSLLPNLLKSNAIIYVLWCFCIVVGFVLNKQLNIANEKIGIYKLENELIRSSLTTCNAKIDEQNAKFKELEAKKPNLAKITANIKAKQSVKAPKNSECVEIKGYYERATQDMLNKLKENRQ</sequence>
<evidence type="ECO:0000256" key="1">
    <source>
        <dbReference type="SAM" id="Phobius"/>
    </source>
</evidence>
<keyword evidence="3" id="KW-1185">Reference proteome</keyword>
<organism evidence="2 3">
    <name type="scientific">Campylobacter mucosalis CCUG 21559</name>
    <dbReference type="NCBI Taxonomy" id="1032067"/>
    <lineage>
        <taxon>Bacteria</taxon>
        <taxon>Pseudomonadati</taxon>
        <taxon>Campylobacterota</taxon>
        <taxon>Epsilonproteobacteria</taxon>
        <taxon>Campylobacterales</taxon>
        <taxon>Campylobacteraceae</taxon>
        <taxon>Campylobacter</taxon>
    </lineage>
</organism>
<evidence type="ECO:0000313" key="3">
    <source>
        <dbReference type="Proteomes" id="UP000503264"/>
    </source>
</evidence>
<dbReference type="RefSeq" id="WP_171993587.1">
    <property type="nucleotide sequence ID" value="NZ_CP012542.1"/>
</dbReference>
<protein>
    <submittedName>
        <fullName evidence="2">Uncharacterized protein</fullName>
    </submittedName>
</protein>
<keyword evidence="1" id="KW-1133">Transmembrane helix</keyword>
<accession>A0A6G5QFH2</accession>
<keyword evidence="1" id="KW-0812">Transmembrane</keyword>
<feature type="transmembrane region" description="Helical" evidence="1">
    <location>
        <begin position="12"/>
        <end position="33"/>
    </location>
</feature>
<evidence type="ECO:0000313" key="2">
    <source>
        <dbReference type="EMBL" id="QCD44463.1"/>
    </source>
</evidence>
<gene>
    <name evidence="2" type="ORF">CMUC_0664</name>
</gene>
<dbReference type="Proteomes" id="UP000503264">
    <property type="component" value="Chromosome"/>
</dbReference>
<proteinExistence type="predicted"/>
<dbReference type="EMBL" id="CP012542">
    <property type="protein sequence ID" value="QCD44463.1"/>
    <property type="molecule type" value="Genomic_DNA"/>
</dbReference>
<name>A0A6G5QFH2_9BACT</name>
<dbReference type="AlphaFoldDB" id="A0A6G5QFH2"/>
<reference evidence="2 3" key="1">
    <citation type="submission" date="2016-07" db="EMBL/GenBank/DDBJ databases">
        <title>Comparative genomics of the Campylobacter concisus group.</title>
        <authorList>
            <person name="Miller W.G."/>
            <person name="Yee E."/>
            <person name="Chapman M.H."/>
            <person name="Huynh S."/>
            <person name="Bono J.L."/>
            <person name="On S.L.W."/>
            <person name="StLeger J."/>
            <person name="Foster G."/>
            <person name="Parker C.T."/>
        </authorList>
    </citation>
    <scope>NUCLEOTIDE SEQUENCE [LARGE SCALE GENOMIC DNA]</scope>
    <source>
        <strain evidence="2 3">CCUG 21559</strain>
    </source>
</reference>